<dbReference type="Proteomes" id="UP000800235">
    <property type="component" value="Unassembled WGS sequence"/>
</dbReference>
<feature type="transmembrane region" description="Helical" evidence="6">
    <location>
        <begin position="272"/>
        <end position="291"/>
    </location>
</feature>
<organism evidence="7 8">
    <name type="scientific">Tothia fuscella</name>
    <dbReference type="NCBI Taxonomy" id="1048955"/>
    <lineage>
        <taxon>Eukaryota</taxon>
        <taxon>Fungi</taxon>
        <taxon>Dikarya</taxon>
        <taxon>Ascomycota</taxon>
        <taxon>Pezizomycotina</taxon>
        <taxon>Dothideomycetes</taxon>
        <taxon>Pleosporomycetidae</taxon>
        <taxon>Venturiales</taxon>
        <taxon>Cylindrosympodiaceae</taxon>
        <taxon>Tothia</taxon>
    </lineage>
</organism>
<dbReference type="GO" id="GO:0000287">
    <property type="term" value="F:magnesium ion binding"/>
    <property type="evidence" value="ECO:0007669"/>
    <property type="project" value="TreeGrafter"/>
</dbReference>
<proteinExistence type="predicted"/>
<comment type="subcellular location">
    <subcellularLocation>
        <location evidence="1">Cell membrane</location>
        <topology evidence="1">Multi-pass membrane protein</topology>
    </subcellularLocation>
</comment>
<dbReference type="Pfam" id="PF01544">
    <property type="entry name" value="CorA"/>
    <property type="match status" value="1"/>
</dbReference>
<evidence type="ECO:0000313" key="8">
    <source>
        <dbReference type="Proteomes" id="UP000800235"/>
    </source>
</evidence>
<evidence type="ECO:0000256" key="2">
    <source>
        <dbReference type="ARBA" id="ARBA00022692"/>
    </source>
</evidence>
<sequence>MRTYAERLSTGKGIFGFDSIIRDIAIIDDEYFALEQFLTISVVRIGNSWIALIGSDIGRPFSIGNNGPFSTSDTSVSYLDTCFYSELDQAKADDHIGQNASPSGLWTRLTCSNYGERLDSSLMKRSPSYALSELFALAASSERQFLNLLEHNVAETIRRLDVPGNDNIQAVKTLNYFSNMIRRHKDSIDKTITALELKSDSLQLGALELLGFPMQQKLKSMNDSLTQQFVGIDEQFSRISSECDWALGLLMTRSMLAESERAMKQLEYLRKLTLMTVVFLPLSFITSFLGMNLTSIQIHTQRYWSIALIMLMFGMSWSILGSERFPLEKSFKKRWQREVCTWSCECGKSINVHMNAIKSEDTEAVRRVPGNDKRSKRKKGAENNSGGAGSRSCQTGSISPSYQINTSRGAAHNLSGKIQSRPSSNSVASPPDINYKPPQYLELCVNVGFMQRQLTEIELTLMQSDGALFRKIAERYKAVRKRLGPRKWITRPTKLRYIKLCSCPHSFS</sequence>
<keyword evidence="3 6" id="KW-1133">Transmembrane helix</keyword>
<feature type="transmembrane region" description="Helical" evidence="6">
    <location>
        <begin position="303"/>
        <end position="320"/>
    </location>
</feature>
<dbReference type="GO" id="GO:0050897">
    <property type="term" value="F:cobalt ion binding"/>
    <property type="evidence" value="ECO:0007669"/>
    <property type="project" value="TreeGrafter"/>
</dbReference>
<keyword evidence="4 6" id="KW-0472">Membrane</keyword>
<dbReference type="SUPFAM" id="SSF144083">
    <property type="entry name" value="Magnesium transport protein CorA, transmembrane region"/>
    <property type="match status" value="1"/>
</dbReference>
<feature type="compositionally biased region" description="Basic and acidic residues" evidence="5">
    <location>
        <begin position="361"/>
        <end position="373"/>
    </location>
</feature>
<feature type="region of interest" description="Disordered" evidence="5">
    <location>
        <begin position="413"/>
        <end position="432"/>
    </location>
</feature>
<dbReference type="PANTHER" id="PTHR46494">
    <property type="entry name" value="CORA FAMILY METAL ION TRANSPORTER (EUROFUNG)"/>
    <property type="match status" value="1"/>
</dbReference>
<dbReference type="PANTHER" id="PTHR46494:SF1">
    <property type="entry name" value="CORA FAMILY METAL ION TRANSPORTER (EUROFUNG)"/>
    <property type="match status" value="1"/>
</dbReference>
<dbReference type="InterPro" id="IPR045863">
    <property type="entry name" value="CorA_TM1_TM2"/>
</dbReference>
<accession>A0A9P4NHW1</accession>
<dbReference type="GO" id="GO:0015095">
    <property type="term" value="F:magnesium ion transmembrane transporter activity"/>
    <property type="evidence" value="ECO:0007669"/>
    <property type="project" value="TreeGrafter"/>
</dbReference>
<feature type="region of interest" description="Disordered" evidence="5">
    <location>
        <begin position="361"/>
        <end position="397"/>
    </location>
</feature>
<evidence type="ECO:0000256" key="1">
    <source>
        <dbReference type="ARBA" id="ARBA00004651"/>
    </source>
</evidence>
<dbReference type="Gene3D" id="1.20.58.340">
    <property type="entry name" value="Magnesium transport protein CorA, transmembrane region"/>
    <property type="match status" value="1"/>
</dbReference>
<dbReference type="AlphaFoldDB" id="A0A9P4NHW1"/>
<protein>
    <submittedName>
        <fullName evidence="7">Uncharacterized protein</fullName>
    </submittedName>
</protein>
<evidence type="ECO:0000256" key="5">
    <source>
        <dbReference type="SAM" id="MobiDB-lite"/>
    </source>
</evidence>
<name>A0A9P4NHW1_9PEZI</name>
<evidence type="ECO:0000313" key="7">
    <source>
        <dbReference type="EMBL" id="KAF2422159.1"/>
    </source>
</evidence>
<dbReference type="EMBL" id="MU007092">
    <property type="protein sequence ID" value="KAF2422159.1"/>
    <property type="molecule type" value="Genomic_DNA"/>
</dbReference>
<dbReference type="InterPro" id="IPR002523">
    <property type="entry name" value="MgTranspt_CorA/ZnTranspt_ZntB"/>
</dbReference>
<dbReference type="GO" id="GO:0005886">
    <property type="term" value="C:plasma membrane"/>
    <property type="evidence" value="ECO:0007669"/>
    <property type="project" value="UniProtKB-SubCell"/>
</dbReference>
<dbReference type="GO" id="GO:0015087">
    <property type="term" value="F:cobalt ion transmembrane transporter activity"/>
    <property type="evidence" value="ECO:0007669"/>
    <property type="project" value="TreeGrafter"/>
</dbReference>
<evidence type="ECO:0000256" key="4">
    <source>
        <dbReference type="ARBA" id="ARBA00023136"/>
    </source>
</evidence>
<evidence type="ECO:0000256" key="6">
    <source>
        <dbReference type="SAM" id="Phobius"/>
    </source>
</evidence>
<feature type="compositionally biased region" description="Polar residues" evidence="5">
    <location>
        <begin position="416"/>
        <end position="428"/>
    </location>
</feature>
<gene>
    <name evidence="7" type="ORF">EJ08DRAFT_482462</name>
</gene>
<comment type="caution">
    <text evidence="7">The sequence shown here is derived from an EMBL/GenBank/DDBJ whole genome shotgun (WGS) entry which is preliminary data.</text>
</comment>
<keyword evidence="2 6" id="KW-0812">Transmembrane</keyword>
<evidence type="ECO:0000256" key="3">
    <source>
        <dbReference type="ARBA" id="ARBA00022989"/>
    </source>
</evidence>
<reference evidence="7" key="1">
    <citation type="journal article" date="2020" name="Stud. Mycol.">
        <title>101 Dothideomycetes genomes: a test case for predicting lifestyles and emergence of pathogens.</title>
        <authorList>
            <person name="Haridas S."/>
            <person name="Albert R."/>
            <person name="Binder M."/>
            <person name="Bloem J."/>
            <person name="Labutti K."/>
            <person name="Salamov A."/>
            <person name="Andreopoulos B."/>
            <person name="Baker S."/>
            <person name="Barry K."/>
            <person name="Bills G."/>
            <person name="Bluhm B."/>
            <person name="Cannon C."/>
            <person name="Castanera R."/>
            <person name="Culley D."/>
            <person name="Daum C."/>
            <person name="Ezra D."/>
            <person name="Gonzalez J."/>
            <person name="Henrissat B."/>
            <person name="Kuo A."/>
            <person name="Liang C."/>
            <person name="Lipzen A."/>
            <person name="Lutzoni F."/>
            <person name="Magnuson J."/>
            <person name="Mondo S."/>
            <person name="Nolan M."/>
            <person name="Ohm R."/>
            <person name="Pangilinan J."/>
            <person name="Park H.-J."/>
            <person name="Ramirez L."/>
            <person name="Alfaro M."/>
            <person name="Sun H."/>
            <person name="Tritt A."/>
            <person name="Yoshinaga Y."/>
            <person name="Zwiers L.-H."/>
            <person name="Turgeon B."/>
            <person name="Goodwin S."/>
            <person name="Spatafora J."/>
            <person name="Crous P."/>
            <person name="Grigoriev I."/>
        </authorList>
    </citation>
    <scope>NUCLEOTIDE SEQUENCE</scope>
    <source>
        <strain evidence="7">CBS 130266</strain>
    </source>
</reference>
<keyword evidence="8" id="KW-1185">Reference proteome</keyword>
<dbReference type="OrthoDB" id="3231000at2759"/>